<feature type="compositionally biased region" description="Basic residues" evidence="1">
    <location>
        <begin position="162"/>
        <end position="188"/>
    </location>
</feature>
<reference evidence="2 3" key="2">
    <citation type="journal article" date="2013" name="Plant Cell Physiol.">
        <title>Rice Annotation Project Database (RAP-DB): an integrative and interactive database for rice genomics.</title>
        <authorList>
            <person name="Sakai H."/>
            <person name="Lee S.S."/>
            <person name="Tanaka T."/>
            <person name="Numa H."/>
            <person name="Kim J."/>
            <person name="Kawahara Y."/>
            <person name="Wakimoto H."/>
            <person name="Yang C.C."/>
            <person name="Iwamoto M."/>
            <person name="Abe T."/>
            <person name="Yamada Y."/>
            <person name="Muto A."/>
            <person name="Inokuchi H."/>
            <person name="Ikemura T."/>
            <person name="Matsumoto T."/>
            <person name="Sasaki T."/>
            <person name="Itoh T."/>
        </authorList>
    </citation>
    <scope>NUCLEOTIDE SEQUENCE [LARGE SCALE GENOMIC DNA]</scope>
    <source>
        <strain evidence="3">cv. Nipponbare</strain>
    </source>
</reference>
<dbReference type="PaxDb" id="39947-A0A0P0W3D5"/>
<feature type="compositionally biased region" description="Low complexity" evidence="1">
    <location>
        <begin position="206"/>
        <end position="218"/>
    </location>
</feature>
<gene>
    <name evidence="2" type="ordered locus">Os03g0759250</name>
    <name evidence="2" type="ORF">OSNPB_030759250</name>
</gene>
<organism evidence="2 3">
    <name type="scientific">Oryza sativa subsp. japonica</name>
    <name type="common">Rice</name>
    <dbReference type="NCBI Taxonomy" id="39947"/>
    <lineage>
        <taxon>Eukaryota</taxon>
        <taxon>Viridiplantae</taxon>
        <taxon>Streptophyta</taxon>
        <taxon>Embryophyta</taxon>
        <taxon>Tracheophyta</taxon>
        <taxon>Spermatophyta</taxon>
        <taxon>Magnoliopsida</taxon>
        <taxon>Liliopsida</taxon>
        <taxon>Poales</taxon>
        <taxon>Poaceae</taxon>
        <taxon>BOP clade</taxon>
        <taxon>Oryzoideae</taxon>
        <taxon>Oryzeae</taxon>
        <taxon>Oryzinae</taxon>
        <taxon>Oryza</taxon>
        <taxon>Oryza sativa</taxon>
    </lineage>
</organism>
<reference evidence="2 3" key="3">
    <citation type="journal article" date="2013" name="Rice">
        <title>Improvement of the Oryza sativa Nipponbare reference genome using next generation sequence and optical map data.</title>
        <authorList>
            <person name="Kawahara Y."/>
            <person name="de la Bastide M."/>
            <person name="Hamilton J.P."/>
            <person name="Kanamori H."/>
            <person name="McCombie W.R."/>
            <person name="Ouyang S."/>
            <person name="Schwartz D.C."/>
            <person name="Tanaka T."/>
            <person name="Wu J."/>
            <person name="Zhou S."/>
            <person name="Childs K.L."/>
            <person name="Davidson R.M."/>
            <person name="Lin H."/>
            <person name="Quesada-Ocampo L."/>
            <person name="Vaillancourt B."/>
            <person name="Sakai H."/>
            <person name="Lee S.S."/>
            <person name="Kim J."/>
            <person name="Numa H."/>
            <person name="Itoh T."/>
            <person name="Buell C.R."/>
            <person name="Matsumoto T."/>
        </authorList>
    </citation>
    <scope>NUCLEOTIDE SEQUENCE [LARGE SCALE GENOMIC DNA]</scope>
    <source>
        <strain evidence="3">cv. Nipponbare</strain>
    </source>
</reference>
<sequence length="268" mass="27802">MAAARSRRAPPSPSLCSARAQTRRCRQGRADAATPPWTARRQSAAGMQTVARTTSLITVKGKQQKTAAHSAAVPPATSPHRGCCSQGRRTARTARTGGGRGRSARMARGRAVGEDGADGVDVGTEAEAETAEERGGGEVRTAARGGGASGGWRRGPEDDGGRRRRRRPTRRAGTHGGRRAPPPRRRRAGAAAPRVAAASPRPPPRVGSRGALQAPCTRARMRAARRRSLEPRPPHAATFGLGSSLPAGARATSAPRPPPAAASAPAHR</sequence>
<proteinExistence type="predicted"/>
<feature type="compositionally biased region" description="Low complexity" evidence="1">
    <location>
        <begin position="189"/>
        <end position="199"/>
    </location>
</feature>
<name>A0A0P0W3D5_ORYSJ</name>
<evidence type="ECO:0000313" key="2">
    <source>
        <dbReference type="EMBL" id="BAS86492.1"/>
    </source>
</evidence>
<reference evidence="3" key="1">
    <citation type="journal article" date="2005" name="Nature">
        <title>The map-based sequence of the rice genome.</title>
        <authorList>
            <consortium name="International rice genome sequencing project (IRGSP)"/>
            <person name="Matsumoto T."/>
            <person name="Wu J."/>
            <person name="Kanamori H."/>
            <person name="Katayose Y."/>
            <person name="Fujisawa M."/>
            <person name="Namiki N."/>
            <person name="Mizuno H."/>
            <person name="Yamamoto K."/>
            <person name="Antonio B.A."/>
            <person name="Baba T."/>
            <person name="Sakata K."/>
            <person name="Nagamura Y."/>
            <person name="Aoki H."/>
            <person name="Arikawa K."/>
            <person name="Arita K."/>
            <person name="Bito T."/>
            <person name="Chiden Y."/>
            <person name="Fujitsuka N."/>
            <person name="Fukunaka R."/>
            <person name="Hamada M."/>
            <person name="Harada C."/>
            <person name="Hayashi A."/>
            <person name="Hijishita S."/>
            <person name="Honda M."/>
            <person name="Hosokawa S."/>
            <person name="Ichikawa Y."/>
            <person name="Idonuma A."/>
            <person name="Iijima M."/>
            <person name="Ikeda M."/>
            <person name="Ikeno M."/>
            <person name="Ito K."/>
            <person name="Ito S."/>
            <person name="Ito T."/>
            <person name="Ito Y."/>
            <person name="Ito Y."/>
            <person name="Iwabuchi A."/>
            <person name="Kamiya K."/>
            <person name="Karasawa W."/>
            <person name="Kurita K."/>
            <person name="Katagiri S."/>
            <person name="Kikuta A."/>
            <person name="Kobayashi H."/>
            <person name="Kobayashi N."/>
            <person name="Machita K."/>
            <person name="Maehara T."/>
            <person name="Masukawa M."/>
            <person name="Mizubayashi T."/>
            <person name="Mukai Y."/>
            <person name="Nagasaki H."/>
            <person name="Nagata Y."/>
            <person name="Naito S."/>
            <person name="Nakashima M."/>
            <person name="Nakama Y."/>
            <person name="Nakamichi Y."/>
            <person name="Nakamura M."/>
            <person name="Meguro A."/>
            <person name="Negishi M."/>
            <person name="Ohta I."/>
            <person name="Ohta T."/>
            <person name="Okamoto M."/>
            <person name="Ono N."/>
            <person name="Saji S."/>
            <person name="Sakaguchi M."/>
            <person name="Sakai K."/>
            <person name="Shibata M."/>
            <person name="Shimokawa T."/>
            <person name="Song J."/>
            <person name="Takazaki Y."/>
            <person name="Terasawa K."/>
            <person name="Tsugane M."/>
            <person name="Tsuji K."/>
            <person name="Ueda S."/>
            <person name="Waki K."/>
            <person name="Yamagata H."/>
            <person name="Yamamoto M."/>
            <person name="Yamamoto S."/>
            <person name="Yamane H."/>
            <person name="Yoshiki S."/>
            <person name="Yoshihara R."/>
            <person name="Yukawa K."/>
            <person name="Zhong H."/>
            <person name="Yano M."/>
            <person name="Yuan Q."/>
            <person name="Ouyang S."/>
            <person name="Liu J."/>
            <person name="Jones K.M."/>
            <person name="Gansberger K."/>
            <person name="Moffat K."/>
            <person name="Hill J."/>
            <person name="Bera J."/>
            <person name="Fadrosh D."/>
            <person name="Jin S."/>
            <person name="Johri S."/>
            <person name="Kim M."/>
            <person name="Overton L."/>
            <person name="Reardon M."/>
            <person name="Tsitrin T."/>
            <person name="Vuong H."/>
            <person name="Weaver B."/>
            <person name="Ciecko A."/>
            <person name="Tallon L."/>
            <person name="Jackson J."/>
            <person name="Pai G."/>
            <person name="Aken S.V."/>
            <person name="Utterback T."/>
            <person name="Reidmuller S."/>
            <person name="Feldblyum T."/>
            <person name="Hsiao J."/>
            <person name="Zismann V."/>
            <person name="Iobst S."/>
            <person name="de Vazeille A.R."/>
            <person name="Buell C.R."/>
            <person name="Ying K."/>
            <person name="Li Y."/>
            <person name="Lu T."/>
            <person name="Huang Y."/>
            <person name="Zhao Q."/>
            <person name="Feng Q."/>
            <person name="Zhang L."/>
            <person name="Zhu J."/>
            <person name="Weng Q."/>
            <person name="Mu J."/>
            <person name="Lu Y."/>
            <person name="Fan D."/>
            <person name="Liu Y."/>
            <person name="Guan J."/>
            <person name="Zhang Y."/>
            <person name="Yu S."/>
            <person name="Liu X."/>
            <person name="Zhang Y."/>
            <person name="Hong G."/>
            <person name="Han B."/>
            <person name="Choisne N."/>
            <person name="Demange N."/>
            <person name="Orjeda G."/>
            <person name="Samain S."/>
            <person name="Cattolico L."/>
            <person name="Pelletier E."/>
            <person name="Couloux A."/>
            <person name="Segurens B."/>
            <person name="Wincker P."/>
            <person name="D'Hont A."/>
            <person name="Scarpelli C."/>
            <person name="Weissenbach J."/>
            <person name="Salanoubat M."/>
            <person name="Quetier F."/>
            <person name="Yu Y."/>
            <person name="Kim H.R."/>
            <person name="Rambo T."/>
            <person name="Currie J."/>
            <person name="Collura K."/>
            <person name="Luo M."/>
            <person name="Yang T."/>
            <person name="Ammiraju J.S.S."/>
            <person name="Engler F."/>
            <person name="Soderlund C."/>
            <person name="Wing R.A."/>
            <person name="Palmer L.E."/>
            <person name="de la Bastide M."/>
            <person name="Spiegel L."/>
            <person name="Nascimento L."/>
            <person name="Zutavern T."/>
            <person name="O'Shaughnessy A."/>
            <person name="Dike S."/>
            <person name="Dedhia N."/>
            <person name="Preston R."/>
            <person name="Balija V."/>
            <person name="McCombie W.R."/>
            <person name="Chow T."/>
            <person name="Chen H."/>
            <person name="Chung M."/>
            <person name="Chen C."/>
            <person name="Shaw J."/>
            <person name="Wu H."/>
            <person name="Hsiao K."/>
            <person name="Chao Y."/>
            <person name="Chu M."/>
            <person name="Cheng C."/>
            <person name="Hour A."/>
            <person name="Lee P."/>
            <person name="Lin S."/>
            <person name="Lin Y."/>
            <person name="Liou J."/>
            <person name="Liu S."/>
            <person name="Hsing Y."/>
            <person name="Raghuvanshi S."/>
            <person name="Mohanty A."/>
            <person name="Bharti A.K."/>
            <person name="Gaur A."/>
            <person name="Gupta V."/>
            <person name="Kumar D."/>
            <person name="Ravi V."/>
            <person name="Vij S."/>
            <person name="Kapur A."/>
            <person name="Khurana P."/>
            <person name="Khurana P."/>
            <person name="Khurana J.P."/>
            <person name="Tyagi A.K."/>
            <person name="Gaikwad K."/>
            <person name="Singh A."/>
            <person name="Dalal V."/>
            <person name="Srivastava S."/>
            <person name="Dixit A."/>
            <person name="Pal A.K."/>
            <person name="Ghazi I.A."/>
            <person name="Yadav M."/>
            <person name="Pandit A."/>
            <person name="Bhargava A."/>
            <person name="Sureshbabu K."/>
            <person name="Batra K."/>
            <person name="Sharma T.R."/>
            <person name="Mohapatra T."/>
            <person name="Singh N.K."/>
            <person name="Messing J."/>
            <person name="Nelson A.B."/>
            <person name="Fuks G."/>
            <person name="Kavchok S."/>
            <person name="Keizer G."/>
            <person name="Linton E."/>
            <person name="Llaca V."/>
            <person name="Song R."/>
            <person name="Tanyolac B."/>
            <person name="Young S."/>
            <person name="Ho-Il K."/>
            <person name="Hahn J.H."/>
            <person name="Sangsakoo G."/>
            <person name="Vanavichit A."/>
            <person name="de Mattos Luiz.A.T."/>
            <person name="Zimmer P.D."/>
            <person name="Malone G."/>
            <person name="Dellagostin O."/>
            <person name="de Oliveira A.C."/>
            <person name="Bevan M."/>
            <person name="Bancroft I."/>
            <person name="Minx P."/>
            <person name="Cordum H."/>
            <person name="Wilson R."/>
            <person name="Cheng Z."/>
            <person name="Jin W."/>
            <person name="Jiang J."/>
            <person name="Leong S.A."/>
            <person name="Iwama H."/>
            <person name="Gojobori T."/>
            <person name="Itoh T."/>
            <person name="Niimura Y."/>
            <person name="Fujii Y."/>
            <person name="Habara T."/>
            <person name="Sakai H."/>
            <person name="Sato Y."/>
            <person name="Wilson G."/>
            <person name="Kumar K."/>
            <person name="McCouch S."/>
            <person name="Juretic N."/>
            <person name="Hoen D."/>
            <person name="Wright S."/>
            <person name="Bruskiewich R."/>
            <person name="Bureau T."/>
            <person name="Miyao A."/>
            <person name="Hirochika H."/>
            <person name="Nishikawa T."/>
            <person name="Kadowaki K."/>
            <person name="Sugiura M."/>
            <person name="Burr B."/>
            <person name="Sasaki T."/>
        </authorList>
    </citation>
    <scope>NUCLEOTIDE SEQUENCE [LARGE SCALE GENOMIC DNA]</scope>
    <source>
        <strain evidence="3">cv. Nipponbare</strain>
    </source>
</reference>
<dbReference type="AlphaFoldDB" id="A0A0P0W3D5"/>
<dbReference type="Gramene" id="Os03t0759250-00">
    <property type="protein sequence ID" value="Os03t0759250-00"/>
    <property type="gene ID" value="Os03g0759250"/>
</dbReference>
<keyword evidence="3" id="KW-1185">Reference proteome</keyword>
<dbReference type="InParanoid" id="A0A0P0W3D5"/>
<dbReference type="Proteomes" id="UP000059680">
    <property type="component" value="Chromosome 3"/>
</dbReference>
<protein>
    <submittedName>
        <fullName evidence="2">Os03g0759250 protein</fullName>
    </submittedName>
</protein>
<feature type="compositionally biased region" description="Gly residues" evidence="1">
    <location>
        <begin position="144"/>
        <end position="153"/>
    </location>
</feature>
<evidence type="ECO:0000313" key="3">
    <source>
        <dbReference type="Proteomes" id="UP000059680"/>
    </source>
</evidence>
<feature type="region of interest" description="Disordered" evidence="1">
    <location>
        <begin position="1"/>
        <end position="48"/>
    </location>
</feature>
<feature type="region of interest" description="Disordered" evidence="1">
    <location>
        <begin position="61"/>
        <end position="268"/>
    </location>
</feature>
<dbReference type="EMBL" id="AP014959">
    <property type="protein sequence ID" value="BAS86492.1"/>
    <property type="molecule type" value="Genomic_DNA"/>
</dbReference>
<evidence type="ECO:0000256" key="1">
    <source>
        <dbReference type="SAM" id="MobiDB-lite"/>
    </source>
</evidence>
<accession>A0A0P0W3D5</accession>